<evidence type="ECO:0000256" key="1">
    <source>
        <dbReference type="SAM" id="MobiDB-lite"/>
    </source>
</evidence>
<dbReference type="EMBL" id="JABBGK010000003">
    <property type="protein sequence ID" value="NML75645.1"/>
    <property type="molecule type" value="Genomic_DNA"/>
</dbReference>
<dbReference type="RefSeq" id="WP_169593410.1">
    <property type="nucleotide sequence ID" value="NZ_JABBGK010000003.1"/>
</dbReference>
<dbReference type="InterPro" id="IPR005094">
    <property type="entry name" value="Endonuclease_MobA/VirD2"/>
</dbReference>
<sequence length="392" mass="44634">MILQTSRISRKGGVRYLSHHLLGKVHENERIEVLAGDRHVLDDAQSLAALKGCRYSIRHLSVSPEREMTPAQLGEFLKSVDVEFRIGPDRPRLVVRHIKKGRSHFHIAIAEVDPVTLRVLDCRNDYARLEELARRYEQRHDETVQPTRTERRQRKVQGCSDVARKRAERVSPKFDRTKLKLAFGVGGQAFAHELARQGLRITIGYKGPILVNIAGTFVAAANRAVGVRRGEFSKFMETLTYDRNHFRVDADADVGRAKHRDAVAPSISAGHAGRPGSHRPAPRSTDAHSRRAESAGRGFEDRGRPARSSISPLTRRLRREQLFLHRIGNVDLDDLLRRAREMALWIQAIFEPPAQRLTRRIQELKQEQNRIVPAEISTPSPSTFTFQRRRTP</sequence>
<feature type="domain" description="MobA/VirD2-like nuclease" evidence="2">
    <location>
        <begin position="60"/>
        <end position="140"/>
    </location>
</feature>
<keyword evidence="4" id="KW-1185">Reference proteome</keyword>
<proteinExistence type="predicted"/>
<dbReference type="AlphaFoldDB" id="A0A7Y0FX70"/>
<evidence type="ECO:0000313" key="4">
    <source>
        <dbReference type="Proteomes" id="UP000541470"/>
    </source>
</evidence>
<reference evidence="3 4" key="1">
    <citation type="submission" date="2020-04" db="EMBL/GenBank/DDBJ databases">
        <title>Rhizobium sp. S-51 isolated from soil.</title>
        <authorList>
            <person name="Dahal R.H."/>
        </authorList>
    </citation>
    <scope>NUCLEOTIDE SEQUENCE [LARGE SCALE GENOMIC DNA]</scope>
    <source>
        <strain evidence="3 4">S-51</strain>
    </source>
</reference>
<organism evidence="3 4">
    <name type="scientific">Rhizobium terricola</name>
    <dbReference type="NCBI Taxonomy" id="2728849"/>
    <lineage>
        <taxon>Bacteria</taxon>
        <taxon>Pseudomonadati</taxon>
        <taxon>Pseudomonadota</taxon>
        <taxon>Alphaproteobacteria</taxon>
        <taxon>Hyphomicrobiales</taxon>
        <taxon>Rhizobiaceae</taxon>
        <taxon>Rhizobium/Agrobacterium group</taxon>
        <taxon>Rhizobium</taxon>
    </lineage>
</organism>
<comment type="caution">
    <text evidence="3">The sequence shown here is derived from an EMBL/GenBank/DDBJ whole genome shotgun (WGS) entry which is preliminary data.</text>
</comment>
<evidence type="ECO:0000313" key="3">
    <source>
        <dbReference type="EMBL" id="NML75645.1"/>
    </source>
</evidence>
<dbReference type="Proteomes" id="UP000541470">
    <property type="component" value="Unassembled WGS sequence"/>
</dbReference>
<dbReference type="Pfam" id="PF03432">
    <property type="entry name" value="Relaxase"/>
    <property type="match status" value="1"/>
</dbReference>
<feature type="compositionally biased region" description="Basic and acidic residues" evidence="1">
    <location>
        <begin position="285"/>
        <end position="304"/>
    </location>
</feature>
<gene>
    <name evidence="3" type="ORF">HHL25_16055</name>
</gene>
<accession>A0A7Y0FX70</accession>
<name>A0A7Y0FX70_9HYPH</name>
<protein>
    <submittedName>
        <fullName evidence="3">Relaxase/mobilization nuclease domain-containing protein</fullName>
    </submittedName>
</protein>
<feature type="region of interest" description="Disordered" evidence="1">
    <location>
        <begin position="264"/>
        <end position="312"/>
    </location>
</feature>
<evidence type="ECO:0000259" key="2">
    <source>
        <dbReference type="Pfam" id="PF03432"/>
    </source>
</evidence>